<keyword evidence="3" id="KW-1185">Reference proteome</keyword>
<gene>
    <name evidence="2" type="ORF">VKT23_017665</name>
</gene>
<accession>A0ABR1IRD1</accession>
<feature type="compositionally biased region" description="Polar residues" evidence="1">
    <location>
        <begin position="193"/>
        <end position="205"/>
    </location>
</feature>
<comment type="caution">
    <text evidence="2">The sequence shown here is derived from an EMBL/GenBank/DDBJ whole genome shotgun (WGS) entry which is preliminary data.</text>
</comment>
<feature type="compositionally biased region" description="Basic and acidic residues" evidence="1">
    <location>
        <begin position="165"/>
        <end position="177"/>
    </location>
</feature>
<name>A0ABR1IRD1_9AGAR</name>
<evidence type="ECO:0000313" key="3">
    <source>
        <dbReference type="Proteomes" id="UP001498398"/>
    </source>
</evidence>
<evidence type="ECO:0000313" key="2">
    <source>
        <dbReference type="EMBL" id="KAK7439175.1"/>
    </source>
</evidence>
<reference evidence="2 3" key="1">
    <citation type="submission" date="2024-01" db="EMBL/GenBank/DDBJ databases">
        <title>A draft genome for the cacao thread blight pathogen Marasmiellus scandens.</title>
        <authorList>
            <person name="Baruah I.K."/>
            <person name="Leung J."/>
            <person name="Bukari Y."/>
            <person name="Amoako-Attah I."/>
            <person name="Meinhardt L.W."/>
            <person name="Bailey B.A."/>
            <person name="Cohen S.P."/>
        </authorList>
    </citation>
    <scope>NUCLEOTIDE SEQUENCE [LARGE SCALE GENOMIC DNA]</scope>
    <source>
        <strain evidence="2 3">GH-19</strain>
    </source>
</reference>
<feature type="region of interest" description="Disordered" evidence="1">
    <location>
        <begin position="76"/>
        <end position="237"/>
    </location>
</feature>
<feature type="compositionally biased region" description="Basic and acidic residues" evidence="1">
    <location>
        <begin position="76"/>
        <end position="91"/>
    </location>
</feature>
<evidence type="ECO:0008006" key="4">
    <source>
        <dbReference type="Google" id="ProtNLM"/>
    </source>
</evidence>
<organism evidence="2 3">
    <name type="scientific">Marasmiellus scandens</name>
    <dbReference type="NCBI Taxonomy" id="2682957"/>
    <lineage>
        <taxon>Eukaryota</taxon>
        <taxon>Fungi</taxon>
        <taxon>Dikarya</taxon>
        <taxon>Basidiomycota</taxon>
        <taxon>Agaricomycotina</taxon>
        <taxon>Agaricomycetes</taxon>
        <taxon>Agaricomycetidae</taxon>
        <taxon>Agaricales</taxon>
        <taxon>Marasmiineae</taxon>
        <taxon>Omphalotaceae</taxon>
        <taxon>Marasmiellus</taxon>
    </lineage>
</organism>
<protein>
    <recommendedName>
        <fullName evidence="4">Prolyl 4-hydroxylase alpha subunit Fe(2+) 2OG dioxygenase domain-containing protein</fullName>
    </recommendedName>
</protein>
<dbReference type="Gene3D" id="3.60.130.30">
    <property type="match status" value="1"/>
</dbReference>
<evidence type="ECO:0000256" key="1">
    <source>
        <dbReference type="SAM" id="MobiDB-lite"/>
    </source>
</evidence>
<dbReference type="Proteomes" id="UP001498398">
    <property type="component" value="Unassembled WGS sequence"/>
</dbReference>
<feature type="compositionally biased region" description="Acidic residues" evidence="1">
    <location>
        <begin position="107"/>
        <end position="120"/>
    </location>
</feature>
<dbReference type="EMBL" id="JBANRG010000074">
    <property type="protein sequence ID" value="KAK7439175.1"/>
    <property type="molecule type" value="Genomic_DNA"/>
</dbReference>
<proteinExistence type="predicted"/>
<sequence length="587" mass="66048">MAAGAALMAVSVPTPSPKTPLYQPKTNTLILQVLVMDNASYPAQNATRPSPTPPQDDGTAITTSAQALLLLQRTRDNHDTSSGARDIHDEPSLLPLEANPDLYSDSDLTDLTEYESEEETFGATHQPHQPISAAPMPHSSQDSPGISSGPHALRHQSDGPTDLTDLTKYESEEETFRATHQPHQPASAVAMPSGSQDSHRISNNPPCQPDGPTAPISRKQRQAAECNKHSKHKKIEQCKQAKSLANLPYRGCRGMSKAAIKHREESEPILTLYCSPSCKWTGMKVAAKTKHSQVLALLRSGYRYISWDGITPRPILDRNRRIVAVLCRCPTTPDWSDWHLRIFSMLTDLQSLARASKKYHDHWHGQFLTLPWGICFGRGQQHPGHLRNNKTNHRLLKRFFESDEIKCLMGFIDQSFQLFCPKLHRIYHELRNDLVQHHPNLIPSLPGAFLACHVNLGPHTCPVAHTDWKNHANSMCPTTAIGNFDPDKGGEMVLHDLKLIIRFPPASSMAFMSANIGHEIIPIQPNEKRFSIAQFSASGLWRWVHNGFMSDIDFLAQASLEEQQTWRHFRDHELWDQMLEEMQVWNM</sequence>